<dbReference type="Gene3D" id="1.10.10.10">
    <property type="entry name" value="Winged helix-like DNA-binding domain superfamily/Winged helix DNA-binding domain"/>
    <property type="match status" value="1"/>
</dbReference>
<dbReference type="EMBL" id="QWZQ01000007">
    <property type="protein sequence ID" value="RRK11283.1"/>
    <property type="molecule type" value="Genomic_DNA"/>
</dbReference>
<evidence type="ECO:0000256" key="3">
    <source>
        <dbReference type="ARBA" id="ARBA00023163"/>
    </source>
</evidence>
<keyword evidence="6" id="KW-1185">Reference proteome</keyword>
<evidence type="ECO:0000259" key="4">
    <source>
        <dbReference type="PROSITE" id="PS50995"/>
    </source>
</evidence>
<dbReference type="GO" id="GO:0003677">
    <property type="term" value="F:DNA binding"/>
    <property type="evidence" value="ECO:0007669"/>
    <property type="project" value="UniProtKB-KW"/>
</dbReference>
<dbReference type="Pfam" id="PF01047">
    <property type="entry name" value="MarR"/>
    <property type="match status" value="1"/>
</dbReference>
<dbReference type="RefSeq" id="WP_125071523.1">
    <property type="nucleotide sequence ID" value="NZ_QWZQ01000007.1"/>
</dbReference>
<dbReference type="SMART" id="SM00347">
    <property type="entry name" value="HTH_MARR"/>
    <property type="match status" value="1"/>
</dbReference>
<name>A0A3R8J8Y1_9LACO</name>
<dbReference type="InterPro" id="IPR036390">
    <property type="entry name" value="WH_DNA-bd_sf"/>
</dbReference>
<dbReference type="PANTHER" id="PTHR42756:SF2">
    <property type="entry name" value="MARR FAMILY REGULATORY PROTEIN"/>
    <property type="match status" value="1"/>
</dbReference>
<protein>
    <submittedName>
        <fullName evidence="5">MarR family transcriptional regulator</fullName>
    </submittedName>
</protein>
<evidence type="ECO:0000256" key="1">
    <source>
        <dbReference type="ARBA" id="ARBA00023015"/>
    </source>
</evidence>
<proteinExistence type="predicted"/>
<keyword evidence="2" id="KW-0238">DNA-binding</keyword>
<dbReference type="InterPro" id="IPR000835">
    <property type="entry name" value="HTH_MarR-typ"/>
</dbReference>
<keyword evidence="1" id="KW-0805">Transcription regulation</keyword>
<sequence>MIPILRLMGTLSRLVMNEGNQRFAKYGLNNNQFIYLIRICEQPGLFFSQLADQMKMDRTTNYRAVQNLIKKGYVVKSNHPENKKVRCLYPTAAGQALYPELHAYEQWCADIVGERLTPGQQQVLFESLTLVTTNVEQRLE</sequence>
<evidence type="ECO:0000313" key="6">
    <source>
        <dbReference type="Proteomes" id="UP000283633"/>
    </source>
</evidence>
<dbReference type="Proteomes" id="UP000283633">
    <property type="component" value="Unassembled WGS sequence"/>
</dbReference>
<dbReference type="PROSITE" id="PS50995">
    <property type="entry name" value="HTH_MARR_2"/>
    <property type="match status" value="1"/>
</dbReference>
<dbReference type="OrthoDB" id="6462103at2"/>
<dbReference type="GO" id="GO:0003700">
    <property type="term" value="F:DNA-binding transcription factor activity"/>
    <property type="evidence" value="ECO:0007669"/>
    <property type="project" value="InterPro"/>
</dbReference>
<comment type="caution">
    <text evidence="5">The sequence shown here is derived from an EMBL/GenBank/DDBJ whole genome shotgun (WGS) entry which is preliminary data.</text>
</comment>
<gene>
    <name evidence="5" type="ORF">D1831_03390</name>
</gene>
<reference evidence="5 6" key="1">
    <citation type="submission" date="2018-08" db="EMBL/GenBank/DDBJ databases">
        <title>Genome Lactobacillus garii FI11369.</title>
        <authorList>
            <person name="Diaz M."/>
            <person name="Narbad A."/>
        </authorList>
    </citation>
    <scope>NUCLEOTIDE SEQUENCE [LARGE SCALE GENOMIC DNA]</scope>
    <source>
        <strain evidence="5 6">FI11369</strain>
    </source>
</reference>
<organism evidence="5 6">
    <name type="scientific">Lactiplantibacillus garii</name>
    <dbReference type="NCBI Taxonomy" id="2306423"/>
    <lineage>
        <taxon>Bacteria</taxon>
        <taxon>Bacillati</taxon>
        <taxon>Bacillota</taxon>
        <taxon>Bacilli</taxon>
        <taxon>Lactobacillales</taxon>
        <taxon>Lactobacillaceae</taxon>
        <taxon>Lactiplantibacillus</taxon>
    </lineage>
</organism>
<evidence type="ECO:0000313" key="5">
    <source>
        <dbReference type="EMBL" id="RRK11283.1"/>
    </source>
</evidence>
<dbReference type="PANTHER" id="PTHR42756">
    <property type="entry name" value="TRANSCRIPTIONAL REGULATOR, MARR"/>
    <property type="match status" value="1"/>
</dbReference>
<accession>A0A3R8J8Y1</accession>
<evidence type="ECO:0000256" key="2">
    <source>
        <dbReference type="ARBA" id="ARBA00023125"/>
    </source>
</evidence>
<feature type="domain" description="HTH marR-type" evidence="4">
    <location>
        <begin position="1"/>
        <end position="133"/>
    </location>
</feature>
<dbReference type="InterPro" id="IPR036388">
    <property type="entry name" value="WH-like_DNA-bd_sf"/>
</dbReference>
<keyword evidence="3" id="KW-0804">Transcription</keyword>
<dbReference type="SUPFAM" id="SSF46785">
    <property type="entry name" value="Winged helix' DNA-binding domain"/>
    <property type="match status" value="1"/>
</dbReference>
<dbReference type="AlphaFoldDB" id="A0A3R8J8Y1"/>